<dbReference type="OrthoDB" id="5967113at2759"/>
<gene>
    <name evidence="1" type="ORF">AVEN_180882_1</name>
    <name evidence="2" type="ORF">AVEN_204779_1</name>
</gene>
<evidence type="ECO:0000313" key="3">
    <source>
        <dbReference type="Proteomes" id="UP000499080"/>
    </source>
</evidence>
<dbReference type="GO" id="GO:0004930">
    <property type="term" value="F:G protein-coupled receptor activity"/>
    <property type="evidence" value="ECO:0007669"/>
    <property type="project" value="InterPro"/>
</dbReference>
<keyword evidence="3" id="KW-1185">Reference proteome</keyword>
<dbReference type="GO" id="GO:0016020">
    <property type="term" value="C:membrane"/>
    <property type="evidence" value="ECO:0007669"/>
    <property type="project" value="InterPro"/>
</dbReference>
<dbReference type="Proteomes" id="UP000499080">
    <property type="component" value="Unassembled WGS sequence"/>
</dbReference>
<sequence>MVAKILRAIGFHRIKISFQSQDYQEFASRQCDVDGQWVGHPEKEIVNGWSNYSDCFTKEIKLLLDKLYTSSESDVQYYEDVRTPPHAPVPDVITATELVGWTWDHMKITAYLTWINGSHNDESVTMRRSSYEIKI</sequence>
<proteinExistence type="predicted"/>
<name>A0A4Y2UCZ4_ARAVE</name>
<comment type="caution">
    <text evidence="2">The sequence shown here is derived from an EMBL/GenBank/DDBJ whole genome shotgun (WGS) entry which is preliminary data.</text>
</comment>
<reference evidence="2 3" key="1">
    <citation type="journal article" date="2019" name="Sci. Rep.">
        <title>Orb-weaving spider Araneus ventricosus genome elucidates the spidroin gene catalogue.</title>
        <authorList>
            <person name="Kono N."/>
            <person name="Nakamura H."/>
            <person name="Ohtoshi R."/>
            <person name="Moran D.A.P."/>
            <person name="Shinohara A."/>
            <person name="Yoshida Y."/>
            <person name="Fujiwara M."/>
            <person name="Mori M."/>
            <person name="Tomita M."/>
            <person name="Arakawa K."/>
        </authorList>
    </citation>
    <scope>NUCLEOTIDE SEQUENCE [LARGE SCALE GENOMIC DNA]</scope>
</reference>
<evidence type="ECO:0000313" key="1">
    <source>
        <dbReference type="EMBL" id="GBO09495.1"/>
    </source>
</evidence>
<dbReference type="EMBL" id="BGPR01034912">
    <property type="protein sequence ID" value="GBO09496.1"/>
    <property type="molecule type" value="Genomic_DNA"/>
</dbReference>
<accession>A0A4Y2UCZ4</accession>
<dbReference type="SUPFAM" id="SSF111418">
    <property type="entry name" value="Hormone receptor domain"/>
    <property type="match status" value="1"/>
</dbReference>
<dbReference type="InterPro" id="IPR036445">
    <property type="entry name" value="GPCR_2_extracell_dom_sf"/>
</dbReference>
<dbReference type="AlphaFoldDB" id="A0A4Y2UCZ4"/>
<dbReference type="Gene3D" id="4.10.1240.10">
    <property type="entry name" value="GPCR, family 2, extracellular hormone receptor domain"/>
    <property type="match status" value="1"/>
</dbReference>
<evidence type="ECO:0000313" key="2">
    <source>
        <dbReference type="EMBL" id="GBO09496.1"/>
    </source>
</evidence>
<protein>
    <submittedName>
        <fullName evidence="2">Uncharacterized protein</fullName>
    </submittedName>
</protein>
<organism evidence="2 3">
    <name type="scientific">Araneus ventricosus</name>
    <name type="common">Orbweaver spider</name>
    <name type="synonym">Epeira ventricosa</name>
    <dbReference type="NCBI Taxonomy" id="182803"/>
    <lineage>
        <taxon>Eukaryota</taxon>
        <taxon>Metazoa</taxon>
        <taxon>Ecdysozoa</taxon>
        <taxon>Arthropoda</taxon>
        <taxon>Chelicerata</taxon>
        <taxon>Arachnida</taxon>
        <taxon>Araneae</taxon>
        <taxon>Araneomorphae</taxon>
        <taxon>Entelegynae</taxon>
        <taxon>Araneoidea</taxon>
        <taxon>Araneidae</taxon>
        <taxon>Araneus</taxon>
    </lineage>
</organism>
<dbReference type="EMBL" id="BGPR01034911">
    <property type="protein sequence ID" value="GBO09495.1"/>
    <property type="molecule type" value="Genomic_DNA"/>
</dbReference>